<dbReference type="EMBL" id="DVJM01000146">
    <property type="protein sequence ID" value="HIS79142.1"/>
    <property type="molecule type" value="Genomic_DNA"/>
</dbReference>
<reference evidence="1" key="2">
    <citation type="journal article" date="2021" name="PeerJ">
        <title>Extensive microbial diversity within the chicken gut microbiome revealed by metagenomics and culture.</title>
        <authorList>
            <person name="Gilroy R."/>
            <person name="Ravi A."/>
            <person name="Getino M."/>
            <person name="Pursley I."/>
            <person name="Horton D.L."/>
            <person name="Alikhan N.F."/>
            <person name="Baker D."/>
            <person name="Gharbi K."/>
            <person name="Hall N."/>
            <person name="Watson M."/>
            <person name="Adriaenssens E.M."/>
            <person name="Foster-Nyarko E."/>
            <person name="Jarju S."/>
            <person name="Secka A."/>
            <person name="Antonio M."/>
            <person name="Oren A."/>
            <person name="Chaudhuri R.R."/>
            <person name="La Ragione R."/>
            <person name="Hildebrand F."/>
            <person name="Pallen M.J."/>
        </authorList>
    </citation>
    <scope>NUCLEOTIDE SEQUENCE</scope>
    <source>
        <strain evidence="1">6086</strain>
    </source>
</reference>
<reference evidence="1" key="1">
    <citation type="submission" date="2020-10" db="EMBL/GenBank/DDBJ databases">
        <authorList>
            <person name="Gilroy R."/>
        </authorList>
    </citation>
    <scope>NUCLEOTIDE SEQUENCE</scope>
    <source>
        <strain evidence="1">6086</strain>
    </source>
</reference>
<feature type="non-terminal residue" evidence="1">
    <location>
        <position position="1"/>
    </location>
</feature>
<protein>
    <recommendedName>
        <fullName evidence="3">AlgX/AlgJ SGNH hydrolase-like domain-containing protein</fullName>
    </recommendedName>
</protein>
<gene>
    <name evidence="1" type="ORF">IAD03_07200</name>
</gene>
<sequence>FSEDENRALEPTPKISVESLLDGSFMDSVESYIGDHFPLRKQFISLYNATQYGIGKRDVSGNYSSTPAEGGVYFGRDGHLYEVLLPDRTGIFEENAQALVNFAKAVDVPVYFLPAPSGSQEQPEKLPLFAPNHSQREELQRLKELARDEAVVVDTFDALSSINGDYYYKTDHHWNTFGAYAAYQVLCSEMGLTATPLDSYELRTVTQPFYGTLYSKAVSWFQQPDRMYLPELKQPQQITQYVNGTEPREGIYWEEYLEQKDKYSVYLGGNRGVDVVKNADVTNGRKLLILKDSYANSMIPFLSTNFSEIHLIDLRYYNFNVYDYMKEQGITDAAAIYSVKQLCDVSIANKLIVR</sequence>
<dbReference type="Pfam" id="PF14286">
    <property type="entry name" value="DHHW"/>
    <property type="match status" value="1"/>
</dbReference>
<comment type="caution">
    <text evidence="1">The sequence shown here is derived from an EMBL/GenBank/DDBJ whole genome shotgun (WGS) entry which is preliminary data.</text>
</comment>
<dbReference type="InterPro" id="IPR025945">
    <property type="entry name" value="DHHW"/>
</dbReference>
<organism evidence="1 2">
    <name type="scientific">Candidatus Caccousia stercoris</name>
    <dbReference type="NCBI Taxonomy" id="2840723"/>
    <lineage>
        <taxon>Bacteria</taxon>
        <taxon>Bacillati</taxon>
        <taxon>Bacillota</taxon>
        <taxon>Clostridia</taxon>
        <taxon>Eubacteriales</taxon>
        <taxon>Oscillospiraceae</taxon>
        <taxon>Oscillospiraceae incertae sedis</taxon>
        <taxon>Candidatus Caccousia</taxon>
    </lineage>
</organism>
<name>A0A9D1FSU5_9FIRM</name>
<dbReference type="AlphaFoldDB" id="A0A9D1FSU5"/>
<evidence type="ECO:0000313" key="1">
    <source>
        <dbReference type="EMBL" id="HIS79142.1"/>
    </source>
</evidence>
<evidence type="ECO:0000313" key="2">
    <source>
        <dbReference type="Proteomes" id="UP000824141"/>
    </source>
</evidence>
<evidence type="ECO:0008006" key="3">
    <source>
        <dbReference type="Google" id="ProtNLM"/>
    </source>
</evidence>
<proteinExistence type="predicted"/>
<dbReference type="Proteomes" id="UP000824141">
    <property type="component" value="Unassembled WGS sequence"/>
</dbReference>
<accession>A0A9D1FSU5</accession>